<feature type="transmembrane region" description="Helical" evidence="1">
    <location>
        <begin position="432"/>
        <end position="453"/>
    </location>
</feature>
<keyword evidence="1" id="KW-0812">Transmembrane</keyword>
<evidence type="ECO:0000313" key="2">
    <source>
        <dbReference type="EMBL" id="GGC90338.1"/>
    </source>
</evidence>
<keyword evidence="1" id="KW-0472">Membrane</keyword>
<evidence type="ECO:0000313" key="3">
    <source>
        <dbReference type="Proteomes" id="UP000597761"/>
    </source>
</evidence>
<evidence type="ECO:0000256" key="1">
    <source>
        <dbReference type="SAM" id="Phobius"/>
    </source>
</evidence>
<feature type="transmembrane region" description="Helical" evidence="1">
    <location>
        <begin position="485"/>
        <end position="503"/>
    </location>
</feature>
<feature type="transmembrane region" description="Helical" evidence="1">
    <location>
        <begin position="77"/>
        <end position="99"/>
    </location>
</feature>
<protein>
    <recommendedName>
        <fullName evidence="4">ABC transporter permease</fullName>
    </recommendedName>
</protein>
<proteinExistence type="predicted"/>
<dbReference type="EMBL" id="BMJI01000008">
    <property type="protein sequence ID" value="GGC90338.1"/>
    <property type="molecule type" value="Genomic_DNA"/>
</dbReference>
<dbReference type="RefSeq" id="WP_188667874.1">
    <property type="nucleotide sequence ID" value="NZ_BMJI01000008.1"/>
</dbReference>
<accession>A0ABQ1P428</accession>
<sequence>MNAAKLDAHAVTGFDPAAFTRRAARRHRDRSVASAVLDGYTAVLSVGVAGLFGYGLLTALNQQLGAVTVLRPVTDEAAAVLPAGACLPLLGLIVTAAVLDAALRLGPIGPDRAQLTWWLWAPVPRAGMLARLGASRVLAAGAVGALGLLPVLAILTLGPGLMLGSVSGGLLAAIAAEVAVAAQAAGHVRRMRRVAAGLGVVTASVAVALVLCGWLLPAAVPVIAHVLTVAPTGWFVIAAGGAAWPPGALAAVVVALWLGLHRRLGTIATGELARGGGAMQMLQLWAVTGGADDLVRAGPRAVASTVRAHRWIGRVRTAAGALLAADAISTVRQRGWWVYPVLPALAWSPVFVAGANGVVPISLALVVAALAGMDVAARTVRACAAMTELDGLLPLSAARIRQLHAVVPALLLAGMMTVWCAGLVLLGAANPGLIVLGALAGVGLGACAVRSAYRPPVDFSAPPIPSPFGYLPSSALATMSQGPDLAVVVLVPVVVALLIGAAAPLLLGAQAVVVLVVVLIATTPPITS</sequence>
<keyword evidence="1" id="KW-1133">Transmembrane helix</keyword>
<name>A0ABQ1P428_9MICC</name>
<comment type="caution">
    <text evidence="2">The sequence shown here is derived from an EMBL/GenBank/DDBJ whole genome shotgun (WGS) entry which is preliminary data.</text>
</comment>
<feature type="transmembrane region" description="Helical" evidence="1">
    <location>
        <begin position="236"/>
        <end position="258"/>
    </location>
</feature>
<organism evidence="2 3">
    <name type="scientific">Tersicoccus solisilvae</name>
    <dbReference type="NCBI Taxonomy" id="1882339"/>
    <lineage>
        <taxon>Bacteria</taxon>
        <taxon>Bacillati</taxon>
        <taxon>Actinomycetota</taxon>
        <taxon>Actinomycetes</taxon>
        <taxon>Micrococcales</taxon>
        <taxon>Micrococcaceae</taxon>
        <taxon>Tersicoccus</taxon>
    </lineage>
</organism>
<feature type="transmembrane region" description="Helical" evidence="1">
    <location>
        <begin position="194"/>
        <end position="216"/>
    </location>
</feature>
<feature type="transmembrane region" description="Helical" evidence="1">
    <location>
        <begin position="35"/>
        <end position="57"/>
    </location>
</feature>
<reference evidence="3" key="1">
    <citation type="journal article" date="2019" name="Int. J. Syst. Evol. Microbiol.">
        <title>The Global Catalogue of Microorganisms (GCM) 10K type strain sequencing project: providing services to taxonomists for standard genome sequencing and annotation.</title>
        <authorList>
            <consortium name="The Broad Institute Genomics Platform"/>
            <consortium name="The Broad Institute Genome Sequencing Center for Infectious Disease"/>
            <person name="Wu L."/>
            <person name="Ma J."/>
        </authorList>
    </citation>
    <scope>NUCLEOTIDE SEQUENCE [LARGE SCALE GENOMIC DNA]</scope>
    <source>
        <strain evidence="3">CGMCC 1.15480</strain>
    </source>
</reference>
<evidence type="ECO:0008006" key="4">
    <source>
        <dbReference type="Google" id="ProtNLM"/>
    </source>
</evidence>
<dbReference type="InterPro" id="IPR046264">
    <property type="entry name" value="DUF6297"/>
</dbReference>
<gene>
    <name evidence="2" type="ORF">GCM10011512_16580</name>
</gene>
<feature type="transmembrane region" description="Helical" evidence="1">
    <location>
        <begin position="405"/>
        <end position="426"/>
    </location>
</feature>
<feature type="transmembrane region" description="Helical" evidence="1">
    <location>
        <begin position="161"/>
        <end position="182"/>
    </location>
</feature>
<dbReference type="Proteomes" id="UP000597761">
    <property type="component" value="Unassembled WGS sequence"/>
</dbReference>
<feature type="transmembrane region" description="Helical" evidence="1">
    <location>
        <begin position="361"/>
        <end position="384"/>
    </location>
</feature>
<keyword evidence="3" id="KW-1185">Reference proteome</keyword>
<feature type="transmembrane region" description="Helical" evidence="1">
    <location>
        <begin position="137"/>
        <end position="155"/>
    </location>
</feature>
<dbReference type="Pfam" id="PF19814">
    <property type="entry name" value="DUF6297"/>
    <property type="match status" value="1"/>
</dbReference>